<gene>
    <name evidence="23" type="ORF">HannXRQ_Chr03g0075881</name>
    <name evidence="22" type="ORF">HanXRQr2_Chr03g0105911</name>
</gene>
<dbReference type="OrthoDB" id="4062651at2759"/>
<keyword evidence="12" id="KW-0418">Kinase</keyword>
<keyword evidence="6" id="KW-0723">Serine/threonine-protein kinase</keyword>
<dbReference type="InterPro" id="IPR000985">
    <property type="entry name" value="Lectin_LegA_CS"/>
</dbReference>
<evidence type="ECO:0000256" key="18">
    <source>
        <dbReference type="PROSITE-ProRule" id="PRU10141"/>
    </source>
</evidence>
<sequence length="674" mass="75090">MSILTCFFLALIPYAASITFNFTNITPINSQEDIRFEGDAAYSSVDGIQVTHERNSDHNSSWLAGRATYAKALHLWDDHFNLASFSTSFTFVIDSYPSTNYSDGITFFLAQNNSVINTAGAIGLPFDSRINTSSHPFVAVEFDSFGSNEYDPIDPDTKNVIGDHVGININSMTSVVYRKWYSDIIHGKECRAMISYYSDSKNLSVSFTNYINNSLVWESGLNYTIDLRDVLPQWVIFGFSASTGVFPEKNNVRSWMFNSSEFTVDQSSSLPPTRSPHTTNGKSKRGLMVGVIAGTSVLVTVLAILAYLLWRRKRKNGNKVEECGSALEINNEFEIGANTPRKFSYLELAQSTADFAKTEKLGEGGFGGVYKGFLKDLNKYVAVKRVSNTSNQGIKEYASEVRIISRLRHKNLVQLNGWCHEKGELLLVYEFLENGSLDLHLFKRKSLLTWSTRYKIAHGLASALLYLHEEWEQYVLHRDIKSSNVMLDSNFNVKLGDFGLAKLVDHENDAETTMVAGTIGYMAPEYVTTGKASKESDVFSFGVVALEIACGRKPIDPHAEERKTKLVEWVWDLYGTGTLLEAADPSLGSNFVEEEMTCLMIVGLWCAHPDSKLRPSMKQAIQVLNSEASLPILPSHMPYVTYSALPHFSLYDATFKSGSNKLSSKISSPSTSTS</sequence>
<evidence type="ECO:0000256" key="6">
    <source>
        <dbReference type="ARBA" id="ARBA00022527"/>
    </source>
</evidence>
<feature type="transmembrane region" description="Helical" evidence="19">
    <location>
        <begin position="287"/>
        <end position="310"/>
    </location>
</feature>
<evidence type="ECO:0000313" key="22">
    <source>
        <dbReference type="EMBL" id="KAF5814035.1"/>
    </source>
</evidence>
<keyword evidence="8 19" id="KW-0812">Transmembrane</keyword>
<dbReference type="SUPFAM" id="SSF49899">
    <property type="entry name" value="Concanavalin A-like lectins/glucanases"/>
    <property type="match status" value="1"/>
</dbReference>
<evidence type="ECO:0000256" key="10">
    <source>
        <dbReference type="ARBA" id="ARBA00022734"/>
    </source>
</evidence>
<evidence type="ECO:0000256" key="20">
    <source>
        <dbReference type="SAM" id="SignalP"/>
    </source>
</evidence>
<keyword evidence="15 19" id="KW-0472">Membrane</keyword>
<evidence type="ECO:0000256" key="8">
    <source>
        <dbReference type="ARBA" id="ARBA00022692"/>
    </source>
</evidence>
<evidence type="ECO:0000256" key="17">
    <source>
        <dbReference type="ARBA" id="ARBA00023180"/>
    </source>
</evidence>
<organism evidence="23 24">
    <name type="scientific">Helianthus annuus</name>
    <name type="common">Common sunflower</name>
    <dbReference type="NCBI Taxonomy" id="4232"/>
    <lineage>
        <taxon>Eukaryota</taxon>
        <taxon>Viridiplantae</taxon>
        <taxon>Streptophyta</taxon>
        <taxon>Embryophyta</taxon>
        <taxon>Tracheophyta</taxon>
        <taxon>Spermatophyta</taxon>
        <taxon>Magnoliopsida</taxon>
        <taxon>eudicotyledons</taxon>
        <taxon>Gunneridae</taxon>
        <taxon>Pentapetalae</taxon>
        <taxon>asterids</taxon>
        <taxon>campanulids</taxon>
        <taxon>Asterales</taxon>
        <taxon>Asteraceae</taxon>
        <taxon>Asteroideae</taxon>
        <taxon>Heliantheae alliance</taxon>
        <taxon>Heliantheae</taxon>
        <taxon>Helianthus</taxon>
    </lineage>
</organism>
<dbReference type="Gene3D" id="2.60.120.200">
    <property type="match status" value="1"/>
</dbReference>
<dbReference type="GO" id="GO:0002229">
    <property type="term" value="P:defense response to oomycetes"/>
    <property type="evidence" value="ECO:0007669"/>
    <property type="project" value="UniProtKB-ARBA"/>
</dbReference>
<protein>
    <recommendedName>
        <fullName evidence="4">non-specific serine/threonine protein kinase</fullName>
        <ecNumber evidence="4">2.7.11.1</ecNumber>
    </recommendedName>
</protein>
<accession>A0A251V778</accession>
<evidence type="ECO:0000256" key="9">
    <source>
        <dbReference type="ARBA" id="ARBA00022729"/>
    </source>
</evidence>
<dbReference type="GO" id="GO:0030246">
    <property type="term" value="F:carbohydrate binding"/>
    <property type="evidence" value="ECO:0007669"/>
    <property type="project" value="UniProtKB-KW"/>
</dbReference>
<dbReference type="InterPro" id="IPR013320">
    <property type="entry name" value="ConA-like_dom_sf"/>
</dbReference>
<dbReference type="EMBL" id="CM007892">
    <property type="protein sequence ID" value="OTG31460.1"/>
    <property type="molecule type" value="Genomic_DNA"/>
</dbReference>
<dbReference type="PROSITE" id="PS50011">
    <property type="entry name" value="PROTEIN_KINASE_DOM"/>
    <property type="match status" value="1"/>
</dbReference>
<keyword evidence="17" id="KW-0325">Glycoprotein</keyword>
<dbReference type="InterPro" id="IPR008271">
    <property type="entry name" value="Ser/Thr_kinase_AS"/>
</dbReference>
<reference evidence="23" key="2">
    <citation type="submission" date="2017-02" db="EMBL/GenBank/DDBJ databases">
        <title>Sunflower complete genome.</title>
        <authorList>
            <person name="Langlade N."/>
            <person name="Munos S."/>
        </authorList>
    </citation>
    <scope>NUCLEOTIDE SEQUENCE [LARGE SCALE GENOMIC DNA]</scope>
    <source>
        <tissue evidence="23">Leaves</tissue>
    </source>
</reference>
<dbReference type="Pfam" id="PF00069">
    <property type="entry name" value="Pkinase"/>
    <property type="match status" value="1"/>
</dbReference>
<keyword evidence="24" id="KW-1185">Reference proteome</keyword>
<evidence type="ECO:0000256" key="15">
    <source>
        <dbReference type="ARBA" id="ARBA00023136"/>
    </source>
</evidence>
<feature type="chain" id="PRO_5013349879" description="non-specific serine/threonine protein kinase" evidence="20">
    <location>
        <begin position="18"/>
        <end position="674"/>
    </location>
</feature>
<keyword evidence="7 22" id="KW-0808">Transferase</keyword>
<dbReference type="PROSITE" id="PS00307">
    <property type="entry name" value="LECTIN_LEGUME_BETA"/>
    <property type="match status" value="1"/>
</dbReference>
<dbReference type="Pfam" id="PF00139">
    <property type="entry name" value="Lectin_legB"/>
    <property type="match status" value="1"/>
</dbReference>
<comment type="subcellular location">
    <subcellularLocation>
        <location evidence="1">Cell membrane</location>
        <topology evidence="1">Single-pass type I membrane protein</topology>
    </subcellularLocation>
</comment>
<dbReference type="GO" id="GO:0004674">
    <property type="term" value="F:protein serine/threonine kinase activity"/>
    <property type="evidence" value="ECO:0007669"/>
    <property type="project" value="UniProtKB-KW"/>
</dbReference>
<dbReference type="InterPro" id="IPR019825">
    <property type="entry name" value="Lectin_legB_Mn/Ca_BS"/>
</dbReference>
<evidence type="ECO:0000256" key="11">
    <source>
        <dbReference type="ARBA" id="ARBA00022741"/>
    </source>
</evidence>
<dbReference type="InterPro" id="IPR017441">
    <property type="entry name" value="Protein_kinase_ATP_BS"/>
</dbReference>
<dbReference type="EC" id="2.7.11.1" evidence="4"/>
<dbReference type="CDD" id="cd06899">
    <property type="entry name" value="lectin_legume_LecRK_Arcelin_ConA"/>
    <property type="match status" value="1"/>
</dbReference>
<dbReference type="Gene3D" id="1.10.510.10">
    <property type="entry name" value="Transferase(Phosphotransferase) domain 1"/>
    <property type="match status" value="1"/>
</dbReference>
<keyword evidence="11 18" id="KW-0547">Nucleotide-binding</keyword>
<keyword evidence="9 20" id="KW-0732">Signal</keyword>
<name>A0A251V778_HELAN</name>
<evidence type="ECO:0000256" key="7">
    <source>
        <dbReference type="ARBA" id="ARBA00022679"/>
    </source>
</evidence>
<keyword evidence="5" id="KW-1003">Cell membrane</keyword>
<dbReference type="PROSITE" id="PS00107">
    <property type="entry name" value="PROTEIN_KINASE_ATP"/>
    <property type="match status" value="1"/>
</dbReference>
<dbReference type="PANTHER" id="PTHR27007">
    <property type="match status" value="1"/>
</dbReference>
<dbReference type="FunFam" id="3.30.200.20:FF:000168">
    <property type="entry name" value="L-type lectin-domain containing receptor kinase IX.1"/>
    <property type="match status" value="1"/>
</dbReference>
<evidence type="ECO:0000256" key="2">
    <source>
        <dbReference type="ARBA" id="ARBA00008536"/>
    </source>
</evidence>
<dbReference type="InParanoid" id="A0A251V778"/>
<evidence type="ECO:0000256" key="1">
    <source>
        <dbReference type="ARBA" id="ARBA00004251"/>
    </source>
</evidence>
<evidence type="ECO:0000256" key="14">
    <source>
        <dbReference type="ARBA" id="ARBA00022989"/>
    </source>
</evidence>
<comment type="similarity">
    <text evidence="3">In the C-terminal section; belongs to the protein kinase superfamily. Ser/Thr protein kinase family.</text>
</comment>
<dbReference type="InterPro" id="IPR000719">
    <property type="entry name" value="Prot_kinase_dom"/>
</dbReference>
<feature type="domain" description="Protein kinase" evidence="21">
    <location>
        <begin position="355"/>
        <end position="633"/>
    </location>
</feature>
<feature type="binding site" evidence="18">
    <location>
        <position position="384"/>
    </location>
    <ligand>
        <name>ATP</name>
        <dbReference type="ChEBI" id="CHEBI:30616"/>
    </ligand>
</feature>
<dbReference type="SMART" id="SM00220">
    <property type="entry name" value="S_TKc"/>
    <property type="match status" value="1"/>
</dbReference>
<dbReference type="PROSITE" id="PS00308">
    <property type="entry name" value="LECTIN_LEGUME_ALPHA"/>
    <property type="match status" value="1"/>
</dbReference>
<dbReference type="OMA" id="LFGWCHQ"/>
<dbReference type="SUPFAM" id="SSF56112">
    <property type="entry name" value="Protein kinase-like (PK-like)"/>
    <property type="match status" value="1"/>
</dbReference>
<dbReference type="Proteomes" id="UP000215914">
    <property type="component" value="Chromosome 3"/>
</dbReference>
<feature type="signal peptide" evidence="20">
    <location>
        <begin position="1"/>
        <end position="17"/>
    </location>
</feature>
<evidence type="ECO:0000259" key="21">
    <source>
        <dbReference type="PROSITE" id="PS50011"/>
    </source>
</evidence>
<dbReference type="EMBL" id="MNCJ02000318">
    <property type="protein sequence ID" value="KAF5814035.1"/>
    <property type="molecule type" value="Genomic_DNA"/>
</dbReference>
<evidence type="ECO:0000256" key="3">
    <source>
        <dbReference type="ARBA" id="ARBA00010217"/>
    </source>
</evidence>
<proteinExistence type="inferred from homology"/>
<keyword evidence="16" id="KW-0675">Receptor</keyword>
<dbReference type="PROSITE" id="PS00108">
    <property type="entry name" value="PROTEIN_KINASE_ST"/>
    <property type="match status" value="1"/>
</dbReference>
<dbReference type="FunFam" id="1.10.510.10:FF:000240">
    <property type="entry name" value="Lectin-domain containing receptor kinase A4.3"/>
    <property type="match status" value="1"/>
</dbReference>
<evidence type="ECO:0000313" key="23">
    <source>
        <dbReference type="EMBL" id="OTG31460.1"/>
    </source>
</evidence>
<reference evidence="22" key="3">
    <citation type="submission" date="2020-06" db="EMBL/GenBank/DDBJ databases">
        <title>Helianthus annuus Genome sequencing and assembly Release 2.</title>
        <authorList>
            <person name="Gouzy J."/>
            <person name="Langlade N."/>
            <person name="Munos S."/>
        </authorList>
    </citation>
    <scope>NUCLEOTIDE SEQUENCE</scope>
    <source>
        <tissue evidence="22">Leaves</tissue>
    </source>
</reference>
<dbReference type="InterPro" id="IPR050528">
    <property type="entry name" value="L-type_Lectin-RKs"/>
</dbReference>
<dbReference type="GO" id="GO:0005524">
    <property type="term" value="F:ATP binding"/>
    <property type="evidence" value="ECO:0007669"/>
    <property type="project" value="UniProtKB-UniRule"/>
</dbReference>
<dbReference type="GO" id="GO:0005886">
    <property type="term" value="C:plasma membrane"/>
    <property type="evidence" value="ECO:0000318"/>
    <property type="project" value="GO_Central"/>
</dbReference>
<keyword evidence="13 18" id="KW-0067">ATP-binding</keyword>
<evidence type="ECO:0000256" key="5">
    <source>
        <dbReference type="ARBA" id="ARBA00022475"/>
    </source>
</evidence>
<evidence type="ECO:0000313" key="24">
    <source>
        <dbReference type="Proteomes" id="UP000215914"/>
    </source>
</evidence>
<dbReference type="AlphaFoldDB" id="A0A251V778"/>
<evidence type="ECO:0000256" key="4">
    <source>
        <dbReference type="ARBA" id="ARBA00012513"/>
    </source>
</evidence>
<dbReference type="InterPro" id="IPR011009">
    <property type="entry name" value="Kinase-like_dom_sf"/>
</dbReference>
<evidence type="ECO:0000256" key="19">
    <source>
        <dbReference type="SAM" id="Phobius"/>
    </source>
</evidence>
<dbReference type="Gramene" id="mRNA:HanXRQr2_Chr03g0105911">
    <property type="protein sequence ID" value="CDS:HanXRQr2_Chr03g0105911.1"/>
    <property type="gene ID" value="HanXRQr2_Chr03g0105911"/>
</dbReference>
<reference evidence="22 24" key="1">
    <citation type="journal article" date="2017" name="Nature">
        <title>The sunflower genome provides insights into oil metabolism, flowering and Asterid evolution.</title>
        <authorList>
            <person name="Badouin H."/>
            <person name="Gouzy J."/>
            <person name="Grassa C.J."/>
            <person name="Murat F."/>
            <person name="Staton S.E."/>
            <person name="Cottret L."/>
            <person name="Lelandais-Briere C."/>
            <person name="Owens G.L."/>
            <person name="Carrere S."/>
            <person name="Mayjonade B."/>
            <person name="Legrand L."/>
            <person name="Gill N."/>
            <person name="Kane N.C."/>
            <person name="Bowers J.E."/>
            <person name="Hubner S."/>
            <person name="Bellec A."/>
            <person name="Berard A."/>
            <person name="Berges H."/>
            <person name="Blanchet N."/>
            <person name="Boniface M.C."/>
            <person name="Brunel D."/>
            <person name="Catrice O."/>
            <person name="Chaidir N."/>
            <person name="Claudel C."/>
            <person name="Donnadieu C."/>
            <person name="Faraut T."/>
            <person name="Fievet G."/>
            <person name="Helmstetter N."/>
            <person name="King M."/>
            <person name="Knapp S.J."/>
            <person name="Lai Z."/>
            <person name="Le Paslier M.C."/>
            <person name="Lippi Y."/>
            <person name="Lorenzon L."/>
            <person name="Mandel J.R."/>
            <person name="Marage G."/>
            <person name="Marchand G."/>
            <person name="Marquand E."/>
            <person name="Bret-Mestries E."/>
            <person name="Morien E."/>
            <person name="Nambeesan S."/>
            <person name="Nguyen T."/>
            <person name="Pegot-Espagnet P."/>
            <person name="Pouilly N."/>
            <person name="Raftis F."/>
            <person name="Sallet E."/>
            <person name="Schiex T."/>
            <person name="Thomas J."/>
            <person name="Vandecasteele C."/>
            <person name="Vares D."/>
            <person name="Vear F."/>
            <person name="Vautrin S."/>
            <person name="Crespi M."/>
            <person name="Mangin B."/>
            <person name="Burke J.M."/>
            <person name="Salse J."/>
            <person name="Munos S."/>
            <person name="Vincourt P."/>
            <person name="Rieseberg L.H."/>
            <person name="Langlade N.B."/>
        </authorList>
    </citation>
    <scope>NUCLEOTIDE SEQUENCE [LARGE SCALE GENOMIC DNA]</scope>
    <source>
        <strain evidence="24">cv. SF193</strain>
        <tissue evidence="22">Leaves</tissue>
    </source>
</reference>
<dbReference type="CDD" id="cd14066">
    <property type="entry name" value="STKc_IRAK"/>
    <property type="match status" value="1"/>
</dbReference>
<evidence type="ECO:0000256" key="13">
    <source>
        <dbReference type="ARBA" id="ARBA00022840"/>
    </source>
</evidence>
<evidence type="ECO:0000256" key="16">
    <source>
        <dbReference type="ARBA" id="ARBA00023170"/>
    </source>
</evidence>
<dbReference type="Gene3D" id="3.30.200.20">
    <property type="entry name" value="Phosphorylase Kinase, domain 1"/>
    <property type="match status" value="1"/>
</dbReference>
<dbReference type="InterPro" id="IPR001220">
    <property type="entry name" value="Legume_lectin_dom"/>
</dbReference>
<keyword evidence="10" id="KW-0430">Lectin</keyword>
<keyword evidence="14 19" id="KW-1133">Transmembrane helix</keyword>
<evidence type="ECO:0000256" key="12">
    <source>
        <dbReference type="ARBA" id="ARBA00022777"/>
    </source>
</evidence>
<comment type="similarity">
    <text evidence="2">In the N-terminal section; belongs to the leguminous lectin family.</text>
</comment>